<dbReference type="SUPFAM" id="SSF46565">
    <property type="entry name" value="Chaperone J-domain"/>
    <property type="match status" value="1"/>
</dbReference>
<dbReference type="Gene3D" id="1.10.287.110">
    <property type="entry name" value="DnaJ domain"/>
    <property type="match status" value="1"/>
</dbReference>
<sequence length="73" mass="8396">MDLTQIPDPYKALGVSKDADAAQIKSTYRKLVLKCHPDKVTDESLKAQKQEEFHKIQQAYEVIGDESKRELYD</sequence>
<keyword evidence="3" id="KW-1185">Reference proteome</keyword>
<dbReference type="PRINTS" id="PR00625">
    <property type="entry name" value="JDOMAIN"/>
</dbReference>
<dbReference type="EMBL" id="KZ805433">
    <property type="protein sequence ID" value="PVH97567.1"/>
    <property type="molecule type" value="Genomic_DNA"/>
</dbReference>
<dbReference type="AlphaFoldDB" id="A0A2V1DHD0"/>
<feature type="non-terminal residue" evidence="2">
    <location>
        <position position="73"/>
    </location>
</feature>
<dbReference type="InterPro" id="IPR050817">
    <property type="entry name" value="DjlA_DnaK_co-chaperone"/>
</dbReference>
<name>A0A2V1DHD0_9PLEO</name>
<dbReference type="SMART" id="SM00271">
    <property type="entry name" value="DnaJ"/>
    <property type="match status" value="1"/>
</dbReference>
<dbReference type="OrthoDB" id="10250354at2759"/>
<evidence type="ECO:0000313" key="2">
    <source>
        <dbReference type="EMBL" id="PVH97567.1"/>
    </source>
</evidence>
<accession>A0A2V1DHD0</accession>
<gene>
    <name evidence="2" type="ORF">DM02DRAFT_532933</name>
</gene>
<keyword evidence="2" id="KW-0346">Stress response</keyword>
<evidence type="ECO:0000313" key="3">
    <source>
        <dbReference type="Proteomes" id="UP000244855"/>
    </source>
</evidence>
<dbReference type="CDD" id="cd06257">
    <property type="entry name" value="DnaJ"/>
    <property type="match status" value="1"/>
</dbReference>
<evidence type="ECO:0000259" key="1">
    <source>
        <dbReference type="PROSITE" id="PS50076"/>
    </source>
</evidence>
<dbReference type="Pfam" id="PF00226">
    <property type="entry name" value="DnaJ"/>
    <property type="match status" value="1"/>
</dbReference>
<dbReference type="Proteomes" id="UP000244855">
    <property type="component" value="Unassembled WGS sequence"/>
</dbReference>
<dbReference type="InterPro" id="IPR001623">
    <property type="entry name" value="DnaJ_domain"/>
</dbReference>
<dbReference type="STRING" id="97972.A0A2V1DHD0"/>
<proteinExistence type="predicted"/>
<dbReference type="PROSITE" id="PS50076">
    <property type="entry name" value="DNAJ_2"/>
    <property type="match status" value="1"/>
</dbReference>
<organism evidence="2 3">
    <name type="scientific">Periconia macrospinosa</name>
    <dbReference type="NCBI Taxonomy" id="97972"/>
    <lineage>
        <taxon>Eukaryota</taxon>
        <taxon>Fungi</taxon>
        <taxon>Dikarya</taxon>
        <taxon>Ascomycota</taxon>
        <taxon>Pezizomycotina</taxon>
        <taxon>Dothideomycetes</taxon>
        <taxon>Pleosporomycetidae</taxon>
        <taxon>Pleosporales</taxon>
        <taxon>Massarineae</taxon>
        <taxon>Periconiaceae</taxon>
        <taxon>Periconia</taxon>
    </lineage>
</organism>
<protein>
    <submittedName>
        <fullName evidence="2">Heat shock protein DnaJ</fullName>
    </submittedName>
</protein>
<feature type="domain" description="J" evidence="1">
    <location>
        <begin position="8"/>
        <end position="73"/>
    </location>
</feature>
<dbReference type="PANTHER" id="PTHR24074">
    <property type="entry name" value="CO-CHAPERONE PROTEIN DJLA"/>
    <property type="match status" value="1"/>
</dbReference>
<reference evidence="2 3" key="1">
    <citation type="journal article" date="2018" name="Sci. Rep.">
        <title>Comparative genomics provides insights into the lifestyle and reveals functional heterogeneity of dark septate endophytic fungi.</title>
        <authorList>
            <person name="Knapp D.G."/>
            <person name="Nemeth J.B."/>
            <person name="Barry K."/>
            <person name="Hainaut M."/>
            <person name="Henrissat B."/>
            <person name="Johnson J."/>
            <person name="Kuo A."/>
            <person name="Lim J.H.P."/>
            <person name="Lipzen A."/>
            <person name="Nolan M."/>
            <person name="Ohm R.A."/>
            <person name="Tamas L."/>
            <person name="Grigoriev I.V."/>
            <person name="Spatafora J.W."/>
            <person name="Nagy L.G."/>
            <person name="Kovacs G.M."/>
        </authorList>
    </citation>
    <scope>NUCLEOTIDE SEQUENCE [LARGE SCALE GENOMIC DNA]</scope>
    <source>
        <strain evidence="2 3">DSE2036</strain>
    </source>
</reference>
<dbReference type="InterPro" id="IPR036869">
    <property type="entry name" value="J_dom_sf"/>
</dbReference>